<keyword evidence="2" id="KW-0560">Oxidoreductase</keyword>
<dbReference type="InterPro" id="IPR050744">
    <property type="entry name" value="AI-2_Isomerase_LsrG"/>
</dbReference>
<dbReference type="PANTHER" id="PTHR33336">
    <property type="entry name" value="QUINOL MONOOXYGENASE YGIN-RELATED"/>
    <property type="match status" value="1"/>
</dbReference>
<dbReference type="OrthoDB" id="9806189at2"/>
<sequence length="95" mass="11268">MNIYITAIIKSKPEFKVEVQAVLQNMVQETKKEKACLLYDLHQGLTEENEFVFYEIWENQEGLDLHNQQSYIQEFGKIVSEKLQETPQIYLTKKL</sequence>
<dbReference type="InterPro" id="IPR007138">
    <property type="entry name" value="ABM_dom"/>
</dbReference>
<dbReference type="PANTHER" id="PTHR33336:SF15">
    <property type="entry name" value="ABM DOMAIN-CONTAINING PROTEIN"/>
    <property type="match status" value="1"/>
</dbReference>
<accession>A0A376GCX8</accession>
<dbReference type="EC" id="1.-.-.-" evidence="2"/>
<organism evidence="2 3">
    <name type="scientific">Empedobacter falsenii</name>
    <dbReference type="NCBI Taxonomy" id="343874"/>
    <lineage>
        <taxon>Bacteria</taxon>
        <taxon>Pseudomonadati</taxon>
        <taxon>Bacteroidota</taxon>
        <taxon>Flavobacteriia</taxon>
        <taxon>Flavobacteriales</taxon>
        <taxon>Weeksellaceae</taxon>
        <taxon>Empedobacter</taxon>
    </lineage>
</organism>
<dbReference type="AlphaFoldDB" id="A0A376GCX8"/>
<reference evidence="2 3" key="1">
    <citation type="submission" date="2018-06" db="EMBL/GenBank/DDBJ databases">
        <authorList>
            <consortium name="Pathogen Informatics"/>
            <person name="Doyle S."/>
        </authorList>
    </citation>
    <scope>NUCLEOTIDE SEQUENCE [LARGE SCALE GENOMIC DNA]</scope>
    <source>
        <strain evidence="2 3">NCTC13456</strain>
    </source>
</reference>
<protein>
    <submittedName>
        <fullName evidence="2">Monooxygenase ycnE</fullName>
        <ecNumber evidence="2">1.-.-.-</ecNumber>
    </submittedName>
</protein>
<dbReference type="Pfam" id="PF03992">
    <property type="entry name" value="ABM"/>
    <property type="match status" value="1"/>
</dbReference>
<gene>
    <name evidence="2" type="primary">ycnE</name>
    <name evidence="2" type="ORF">NCTC13456_02269</name>
</gene>
<feature type="domain" description="ABM" evidence="1">
    <location>
        <begin position="3"/>
        <end position="91"/>
    </location>
</feature>
<evidence type="ECO:0000259" key="1">
    <source>
        <dbReference type="PROSITE" id="PS51725"/>
    </source>
</evidence>
<dbReference type="SUPFAM" id="SSF54909">
    <property type="entry name" value="Dimeric alpha+beta barrel"/>
    <property type="match status" value="1"/>
</dbReference>
<dbReference type="Gene3D" id="3.30.70.100">
    <property type="match status" value="1"/>
</dbReference>
<evidence type="ECO:0000313" key="3">
    <source>
        <dbReference type="Proteomes" id="UP000254737"/>
    </source>
</evidence>
<proteinExistence type="predicted"/>
<dbReference type="GO" id="GO:0004497">
    <property type="term" value="F:monooxygenase activity"/>
    <property type="evidence" value="ECO:0007669"/>
    <property type="project" value="UniProtKB-KW"/>
</dbReference>
<dbReference type="EMBL" id="UFXS01000001">
    <property type="protein sequence ID" value="STD58645.1"/>
    <property type="molecule type" value="Genomic_DNA"/>
</dbReference>
<dbReference type="STRING" id="343874.GCA_000805695_00387"/>
<dbReference type="Proteomes" id="UP000254737">
    <property type="component" value="Unassembled WGS sequence"/>
</dbReference>
<dbReference type="InterPro" id="IPR011008">
    <property type="entry name" value="Dimeric_a/b-barrel"/>
</dbReference>
<evidence type="ECO:0000313" key="2">
    <source>
        <dbReference type="EMBL" id="STD58645.1"/>
    </source>
</evidence>
<keyword evidence="2" id="KW-0503">Monooxygenase</keyword>
<dbReference type="PROSITE" id="PS51725">
    <property type="entry name" value="ABM"/>
    <property type="match status" value="1"/>
</dbReference>
<dbReference type="RefSeq" id="WP_038334154.1">
    <property type="nucleotide sequence ID" value="NZ_JSYQ01000011.1"/>
</dbReference>
<name>A0A376GCX8_9FLAO</name>